<dbReference type="AlphaFoldDB" id="A0A6P8SGV9"/>
<evidence type="ECO:0000313" key="2">
    <source>
        <dbReference type="RefSeq" id="XP_033817652.1"/>
    </source>
</evidence>
<dbReference type="KEGG" id="gsh:117368272"/>
<evidence type="ECO:0000313" key="1">
    <source>
        <dbReference type="Proteomes" id="UP000515159"/>
    </source>
</evidence>
<name>A0A6P8SGV9_GEOSA</name>
<protein>
    <submittedName>
        <fullName evidence="2">Dickkopf-like protein 1 isoform X1</fullName>
    </submittedName>
</protein>
<accession>A0A6P8SGV9</accession>
<dbReference type="CTD" id="27120"/>
<gene>
    <name evidence="2" type="primary">DKKL1</name>
</gene>
<sequence length="281" mass="32504">MNSAPPRLENHNLGFRRGLWGPRMAATVPGWAEVPSDWPSVENRSEALGPLHPRPPGMLLLLHCLGLVLLGSRSCCSPALLPRPIQAMESLFRDLGQFLEDDQEGTDNEQSFDYSVDFNQLPPNYHNEEHKERKVGNATIFSHRKIDKMTNNRTGEMVISRKTFTSIEEGDQGLMDRWKKNQEKERHHSDRLQALRRPLRTHQELVHPRLAFVMMQIPQTTRAKLPNTDMFLELKRELHRQSMAAEPTQQKLVPQAPALHEYQRSWPSLIGLLRRVFTFDR</sequence>
<organism evidence="1 2">
    <name type="scientific">Geotrypetes seraphini</name>
    <name type="common">Gaboon caecilian</name>
    <name type="synonym">Caecilia seraphini</name>
    <dbReference type="NCBI Taxonomy" id="260995"/>
    <lineage>
        <taxon>Eukaryota</taxon>
        <taxon>Metazoa</taxon>
        <taxon>Chordata</taxon>
        <taxon>Craniata</taxon>
        <taxon>Vertebrata</taxon>
        <taxon>Euteleostomi</taxon>
        <taxon>Amphibia</taxon>
        <taxon>Gymnophiona</taxon>
        <taxon>Geotrypetes</taxon>
    </lineage>
</organism>
<proteinExistence type="predicted"/>
<dbReference type="Proteomes" id="UP000515159">
    <property type="component" value="Chromosome 10"/>
</dbReference>
<dbReference type="RefSeq" id="XP_033817652.1">
    <property type="nucleotide sequence ID" value="XM_033961761.1"/>
</dbReference>
<dbReference type="GeneID" id="117368272"/>
<reference evidence="2" key="1">
    <citation type="submission" date="2025-08" db="UniProtKB">
        <authorList>
            <consortium name="RefSeq"/>
        </authorList>
    </citation>
    <scope>IDENTIFICATION</scope>
</reference>
<dbReference type="OrthoDB" id="6359792at2759"/>
<keyword evidence="1" id="KW-1185">Reference proteome</keyword>
<dbReference type="InParanoid" id="A0A6P8SGV9"/>